<dbReference type="PANTHER" id="PTHR11070">
    <property type="entry name" value="UVRD / RECB / PCRA DNA HELICASE FAMILY MEMBER"/>
    <property type="match status" value="1"/>
</dbReference>
<sequence length="809" mass="93253">MKLNMEQKRIIELEPSGHMLVKGVAGSGKTTVSVKRIPHLLRHYCSEPGDNVLLVTFNKTLLNYIKYQYNKVEDEGQMEFESLMNKDKEIEISTIDSLMFKYFIQYKKRNKANYKISDKYSEFQAIGQAIESVSKDYEGIKILSPKNSSFLIDEINWIKSCNIVDLDTYQNIDRIGRMNGVGNTPQKLLKNSDTRAAIFELMNCYDKILLHKGFVDFKTMNIMAYEQAQLYPQKKFKHIIIDESQDLTRVQLEFLKAIYSEKKYSSIMFVADNTQSIYSHSWLGKGRPFTTIGFDMSGKSRILTKNYRTTTQISSAAYNLIEQDDAIKNNVDFVKPSLIDRQGSPPIYKYFKDQQNQLSFILSEIEELRNDYNLSDICIVAREIRLIENIESGLNSSNVPCEILNQNEPDFDSDKIKLVTMHSIKGLEFKVIFLVNLDENIIPNTKLYNSDDTSQIDSEERKLLYVGMTRANELLYMSTVGKPSKFIKEIDNADLRIKRDCSLRPFQSIAIPDYKLTNQIYDLNSKEELIRQWIIRELIEVYGYPLDLLILEYPVQNFSSTGYVDIAVNIFFNNELRPYLFVETKKFGYGIESGLEQLKSYMEANKDVRYGIITDGLEILIINRNQEVIQDIPKCQPNFLPEKKETKVYFNLKNNRNYSYSFEKEDNESIDICELDSELSIEYSDSIKIPIAGDVAAGAPILVNNEYHQFFTIPKEWIISPNDTFALRVTGDSMSGIGIEKGSHVIVHRQNTASNGDIVIAIIEQEATMKKFMLMGDTVLLISENPNYEPIQMKIEDVMINGKVIGYFK</sequence>
<comment type="catalytic activity">
    <reaction evidence="13">
        <text>ATP + H2O = ADP + phosphate + H(+)</text>
        <dbReference type="Rhea" id="RHEA:13065"/>
        <dbReference type="ChEBI" id="CHEBI:15377"/>
        <dbReference type="ChEBI" id="CHEBI:15378"/>
        <dbReference type="ChEBI" id="CHEBI:30616"/>
        <dbReference type="ChEBI" id="CHEBI:43474"/>
        <dbReference type="ChEBI" id="CHEBI:456216"/>
        <dbReference type="EC" id="5.6.2.4"/>
    </reaction>
</comment>
<dbReference type="EC" id="5.6.2.4" evidence="12"/>
<evidence type="ECO:0000256" key="13">
    <source>
        <dbReference type="ARBA" id="ARBA00048988"/>
    </source>
</evidence>
<keyword evidence="5 14" id="KW-0347">Helicase</keyword>
<proteinExistence type="predicted"/>
<dbReference type="EMBL" id="JAGGLI010000039">
    <property type="protein sequence ID" value="MBP2028768.1"/>
    <property type="molecule type" value="Genomic_DNA"/>
</dbReference>
<keyword evidence="7" id="KW-0805">Transcription regulation</keyword>
<evidence type="ECO:0000313" key="16">
    <source>
        <dbReference type="EMBL" id="MBP2028768.1"/>
    </source>
</evidence>
<keyword evidence="10" id="KW-0413">Isomerase</keyword>
<evidence type="ECO:0000256" key="12">
    <source>
        <dbReference type="ARBA" id="ARBA00034808"/>
    </source>
</evidence>
<dbReference type="InterPro" id="IPR006200">
    <property type="entry name" value="LexA"/>
</dbReference>
<keyword evidence="8" id="KW-0238">DNA-binding</keyword>
<evidence type="ECO:0000256" key="1">
    <source>
        <dbReference type="ARBA" id="ARBA00022491"/>
    </source>
</evidence>
<dbReference type="InterPro" id="IPR000212">
    <property type="entry name" value="DNA_helicase_UvrD/REP"/>
</dbReference>
<protein>
    <recommendedName>
        <fullName evidence="12">DNA 3'-5' helicase</fullName>
        <ecNumber evidence="12">5.6.2.4</ecNumber>
    </recommendedName>
</protein>
<evidence type="ECO:0000256" key="9">
    <source>
        <dbReference type="ARBA" id="ARBA00023163"/>
    </source>
</evidence>
<dbReference type="Gene3D" id="3.40.50.300">
    <property type="entry name" value="P-loop containing nucleotide triphosphate hydrolases"/>
    <property type="match status" value="3"/>
</dbReference>
<evidence type="ECO:0000256" key="7">
    <source>
        <dbReference type="ARBA" id="ARBA00023015"/>
    </source>
</evidence>
<dbReference type="PROSITE" id="PS51198">
    <property type="entry name" value="UVRD_HELICASE_ATP_BIND"/>
    <property type="match status" value="1"/>
</dbReference>
<evidence type="ECO:0000313" key="17">
    <source>
        <dbReference type="Proteomes" id="UP001314903"/>
    </source>
</evidence>
<dbReference type="InterPro" id="IPR014016">
    <property type="entry name" value="UvrD-like_ATP-bd"/>
</dbReference>
<dbReference type="InterPro" id="IPR036286">
    <property type="entry name" value="LexA/Signal_pep-like_sf"/>
</dbReference>
<gene>
    <name evidence="16" type="ORF">J2Z35_002598</name>
</gene>
<evidence type="ECO:0000256" key="10">
    <source>
        <dbReference type="ARBA" id="ARBA00023235"/>
    </source>
</evidence>
<evidence type="ECO:0000256" key="8">
    <source>
        <dbReference type="ARBA" id="ARBA00023125"/>
    </source>
</evidence>
<name>A0ABS4KLW8_9FIRM</name>
<dbReference type="Pfam" id="PF13361">
    <property type="entry name" value="UvrD_C"/>
    <property type="match status" value="2"/>
</dbReference>
<evidence type="ECO:0000256" key="6">
    <source>
        <dbReference type="ARBA" id="ARBA00022840"/>
    </source>
</evidence>
<keyword evidence="1" id="KW-0678">Repressor</keyword>
<keyword evidence="6 14" id="KW-0067">ATP-binding</keyword>
<keyword evidence="4 14" id="KW-0378">Hydrolase</keyword>
<evidence type="ECO:0000256" key="14">
    <source>
        <dbReference type="PROSITE-ProRule" id="PRU00560"/>
    </source>
</evidence>
<dbReference type="Gene3D" id="2.10.109.10">
    <property type="entry name" value="Umud Fragment, subunit A"/>
    <property type="match status" value="1"/>
</dbReference>
<organism evidence="16 17">
    <name type="scientific">Acetoanaerobium pronyense</name>
    <dbReference type="NCBI Taxonomy" id="1482736"/>
    <lineage>
        <taxon>Bacteria</taxon>
        <taxon>Bacillati</taxon>
        <taxon>Bacillota</taxon>
        <taxon>Clostridia</taxon>
        <taxon>Peptostreptococcales</taxon>
        <taxon>Filifactoraceae</taxon>
        <taxon>Acetoanaerobium</taxon>
    </lineage>
</organism>
<dbReference type="NCBIfam" id="TIGR00498">
    <property type="entry name" value="lexA"/>
    <property type="match status" value="1"/>
</dbReference>
<dbReference type="RefSeq" id="WP_209661826.1">
    <property type="nucleotide sequence ID" value="NZ_JAGGLI010000039.1"/>
</dbReference>
<keyword evidence="9" id="KW-0804">Transcription</keyword>
<dbReference type="Pfam" id="PF00580">
    <property type="entry name" value="UvrD-helicase"/>
    <property type="match status" value="1"/>
</dbReference>
<evidence type="ECO:0000256" key="5">
    <source>
        <dbReference type="ARBA" id="ARBA00022806"/>
    </source>
</evidence>
<feature type="domain" description="UvrD-like helicase ATP-binding" evidence="15">
    <location>
        <begin position="2"/>
        <end position="310"/>
    </location>
</feature>
<evidence type="ECO:0000256" key="11">
    <source>
        <dbReference type="ARBA" id="ARBA00034617"/>
    </source>
</evidence>
<dbReference type="CDD" id="cd06529">
    <property type="entry name" value="S24_LexA-like"/>
    <property type="match status" value="1"/>
</dbReference>
<dbReference type="SUPFAM" id="SSF51306">
    <property type="entry name" value="LexA/Signal peptidase"/>
    <property type="match status" value="1"/>
</dbReference>
<keyword evidence="3 14" id="KW-0547">Nucleotide-binding</keyword>
<feature type="binding site" evidence="14">
    <location>
        <begin position="23"/>
        <end position="30"/>
    </location>
    <ligand>
        <name>ATP</name>
        <dbReference type="ChEBI" id="CHEBI:30616"/>
    </ligand>
</feature>
<evidence type="ECO:0000256" key="3">
    <source>
        <dbReference type="ARBA" id="ARBA00022741"/>
    </source>
</evidence>
<evidence type="ECO:0000256" key="4">
    <source>
        <dbReference type="ARBA" id="ARBA00022801"/>
    </source>
</evidence>
<comment type="catalytic activity">
    <reaction evidence="11">
        <text>Couples ATP hydrolysis with the unwinding of duplex DNA by translocating in the 3'-5' direction.</text>
        <dbReference type="EC" id="5.6.2.4"/>
    </reaction>
</comment>
<evidence type="ECO:0000256" key="2">
    <source>
        <dbReference type="ARBA" id="ARBA00022705"/>
    </source>
</evidence>
<dbReference type="InterPro" id="IPR015927">
    <property type="entry name" value="Peptidase_S24_S26A/B/C"/>
</dbReference>
<comment type="caution">
    <text evidence="16">The sequence shown here is derived from an EMBL/GenBank/DDBJ whole genome shotgun (WGS) entry which is preliminary data.</text>
</comment>
<reference evidence="16 17" key="1">
    <citation type="submission" date="2021-03" db="EMBL/GenBank/DDBJ databases">
        <title>Genomic Encyclopedia of Type Strains, Phase IV (KMG-IV): sequencing the most valuable type-strain genomes for metagenomic binning, comparative biology and taxonomic classification.</title>
        <authorList>
            <person name="Goeker M."/>
        </authorList>
    </citation>
    <scope>NUCLEOTIDE SEQUENCE [LARGE SCALE GENOMIC DNA]</scope>
    <source>
        <strain evidence="16 17">DSM 27512</strain>
    </source>
</reference>
<dbReference type="Pfam" id="PF00717">
    <property type="entry name" value="Peptidase_S24"/>
    <property type="match status" value="1"/>
</dbReference>
<dbReference type="PANTHER" id="PTHR11070:SF45">
    <property type="entry name" value="DNA 3'-5' HELICASE"/>
    <property type="match status" value="1"/>
</dbReference>
<accession>A0ABS4KLW8</accession>
<dbReference type="Proteomes" id="UP001314903">
    <property type="component" value="Unassembled WGS sequence"/>
</dbReference>
<evidence type="ECO:0000259" key="15">
    <source>
        <dbReference type="PROSITE" id="PS51198"/>
    </source>
</evidence>
<dbReference type="InterPro" id="IPR029464">
    <property type="entry name" value="HSDR_N"/>
</dbReference>
<keyword evidence="2" id="KW-0235">DNA replication</keyword>
<keyword evidence="17" id="KW-1185">Reference proteome</keyword>
<dbReference type="Pfam" id="PF13588">
    <property type="entry name" value="HSDR_N_2"/>
    <property type="match status" value="1"/>
</dbReference>
<dbReference type="InterPro" id="IPR039418">
    <property type="entry name" value="LexA-like"/>
</dbReference>
<dbReference type="InterPro" id="IPR014017">
    <property type="entry name" value="DNA_helicase_UvrD-like_C"/>
</dbReference>
<dbReference type="InterPro" id="IPR027417">
    <property type="entry name" value="P-loop_NTPase"/>
</dbReference>
<dbReference type="CDD" id="cd18807">
    <property type="entry name" value="SF1_C_UvrD"/>
    <property type="match status" value="1"/>
</dbReference>
<dbReference type="SUPFAM" id="SSF52540">
    <property type="entry name" value="P-loop containing nucleoside triphosphate hydrolases"/>
    <property type="match status" value="1"/>
</dbReference>